<evidence type="ECO:0000256" key="4">
    <source>
        <dbReference type="PIRSR" id="PIRSR000097-1"/>
    </source>
</evidence>
<dbReference type="AlphaFoldDB" id="A0AAU8LUL8"/>
<dbReference type="InterPro" id="IPR018170">
    <property type="entry name" value="Aldo/ket_reductase_CS"/>
</dbReference>
<feature type="site" description="Lowers pKa of active site Tyr" evidence="6">
    <location>
        <position position="77"/>
    </location>
</feature>
<dbReference type="InterPro" id="IPR044496">
    <property type="entry name" value="AKR3G"/>
</dbReference>
<dbReference type="PROSITE" id="PS00063">
    <property type="entry name" value="ALDOKETO_REDUCTASE_3"/>
    <property type="match status" value="1"/>
</dbReference>
<keyword evidence="3" id="KW-0560">Oxidoreductase</keyword>
<dbReference type="PROSITE" id="PS00798">
    <property type="entry name" value="ALDOKETO_REDUCTASE_1"/>
    <property type="match status" value="1"/>
</dbReference>
<protein>
    <submittedName>
        <fullName evidence="8">Aldo/keto reductase</fullName>
    </submittedName>
</protein>
<dbReference type="SUPFAM" id="SSF51430">
    <property type="entry name" value="NAD(P)-linked oxidoreductase"/>
    <property type="match status" value="1"/>
</dbReference>
<name>A0AAU8LUL8_9BACT</name>
<evidence type="ECO:0000256" key="2">
    <source>
        <dbReference type="ARBA" id="ARBA00022857"/>
    </source>
</evidence>
<dbReference type="EMBL" id="CP159373">
    <property type="protein sequence ID" value="XCN73205.1"/>
    <property type="molecule type" value="Genomic_DNA"/>
</dbReference>
<comment type="similarity">
    <text evidence="1">Belongs to the aldo/keto reductase family.</text>
</comment>
<dbReference type="PRINTS" id="PR00069">
    <property type="entry name" value="ALDKETRDTASE"/>
</dbReference>
<feature type="domain" description="NADP-dependent oxidoreductase" evidence="7">
    <location>
        <begin position="15"/>
        <end position="290"/>
    </location>
</feature>
<dbReference type="InterPro" id="IPR036812">
    <property type="entry name" value="NAD(P)_OxRdtase_dom_sf"/>
</dbReference>
<evidence type="ECO:0000256" key="3">
    <source>
        <dbReference type="ARBA" id="ARBA00023002"/>
    </source>
</evidence>
<reference evidence="8" key="1">
    <citation type="journal article" date="2024" name="Syst. Appl. Microbiol.">
        <title>First single-strain enrichments of Electrothrix cable bacteria, description of E. aestuarii sp. nov. and E. rattekaaiensis sp. nov., and proposal of a cable bacteria taxonomy following the rules of the SeqCode.</title>
        <authorList>
            <person name="Plum-Jensen L.E."/>
            <person name="Schramm A."/>
            <person name="Marshall I.P.G."/>
        </authorList>
    </citation>
    <scope>NUCLEOTIDE SEQUENCE</scope>
    <source>
        <strain evidence="8">Rat1</strain>
    </source>
</reference>
<dbReference type="InterPro" id="IPR023210">
    <property type="entry name" value="NADP_OxRdtase_dom"/>
</dbReference>
<evidence type="ECO:0000256" key="5">
    <source>
        <dbReference type="PIRSR" id="PIRSR000097-2"/>
    </source>
</evidence>
<keyword evidence="2" id="KW-0521">NADP</keyword>
<evidence type="ECO:0000256" key="6">
    <source>
        <dbReference type="PIRSR" id="PIRSR000097-3"/>
    </source>
</evidence>
<dbReference type="PROSITE" id="PS00062">
    <property type="entry name" value="ALDOKETO_REDUCTASE_2"/>
    <property type="match status" value="1"/>
</dbReference>
<evidence type="ECO:0000313" key="8">
    <source>
        <dbReference type="EMBL" id="XCN73205.1"/>
    </source>
</evidence>
<dbReference type="CDD" id="cd19123">
    <property type="entry name" value="AKR_AKR3G1"/>
    <property type="match status" value="1"/>
</dbReference>
<reference evidence="8" key="2">
    <citation type="submission" date="2024-06" db="EMBL/GenBank/DDBJ databases">
        <authorList>
            <person name="Plum-Jensen L.E."/>
            <person name="Schramm A."/>
            <person name="Marshall I.P.G."/>
        </authorList>
    </citation>
    <scope>NUCLEOTIDE SEQUENCE</scope>
    <source>
        <strain evidence="8">Rat1</strain>
    </source>
</reference>
<dbReference type="FunFam" id="3.20.20.100:FF:000006">
    <property type="entry name" value="Aldo-keto reductase family 1 member A1"/>
    <property type="match status" value="1"/>
</dbReference>
<organism evidence="8">
    <name type="scientific">Candidatus Electrothrix aestuarii</name>
    <dbReference type="NCBI Taxonomy" id="3062594"/>
    <lineage>
        <taxon>Bacteria</taxon>
        <taxon>Pseudomonadati</taxon>
        <taxon>Thermodesulfobacteriota</taxon>
        <taxon>Desulfobulbia</taxon>
        <taxon>Desulfobulbales</taxon>
        <taxon>Desulfobulbaceae</taxon>
        <taxon>Candidatus Electrothrix</taxon>
    </lineage>
</organism>
<dbReference type="Gene3D" id="3.20.20.100">
    <property type="entry name" value="NADP-dependent oxidoreductase domain"/>
    <property type="match status" value="1"/>
</dbReference>
<dbReference type="KEGG" id="eaj:Q3M24_00120"/>
<evidence type="ECO:0000259" key="7">
    <source>
        <dbReference type="Pfam" id="PF00248"/>
    </source>
</evidence>
<dbReference type="InterPro" id="IPR020471">
    <property type="entry name" value="AKR"/>
</dbReference>
<accession>A0AAU8LUL8</accession>
<feature type="binding site" evidence="5">
    <location>
        <position position="110"/>
    </location>
    <ligand>
        <name>substrate</name>
    </ligand>
</feature>
<dbReference type="PIRSF" id="PIRSF000097">
    <property type="entry name" value="AKR"/>
    <property type="match status" value="1"/>
</dbReference>
<evidence type="ECO:0000256" key="1">
    <source>
        <dbReference type="ARBA" id="ARBA00007905"/>
    </source>
</evidence>
<dbReference type="Pfam" id="PF00248">
    <property type="entry name" value="Aldo_ket_red"/>
    <property type="match status" value="1"/>
</dbReference>
<sequence length="321" mass="35535">MKCLEFTNGDHIPVLGLGTWKSESGDVYKAVKEALQQGYRHIDCAPIYGNEVEVGQALAESISAGVVSREELWITSKLWNNSHAPEDVQPALEKTLADLQIEYLDLYLIHWPVALKKDCLFPASAADMLSLEEVPLAQTWTGMEAVLAKKLCRHIGVSNFSVPKLQGLLEAAQIRPEMNQIELHPYLQQPELLDFCRTNGILVTAYSPLGSPDRPPALKAENEPLLMEDPVIVQIAKQHDCSPAQVLINWALQRDTIVIPKSVNPARIQANLAAASLELTADDMEKIAGLDRHLRYVSGDFWALADGPYTVANLWDEPKKG</sequence>
<proteinExistence type="inferred from homology"/>
<dbReference type="PANTHER" id="PTHR11732">
    <property type="entry name" value="ALDO/KETO REDUCTASE"/>
    <property type="match status" value="1"/>
</dbReference>
<gene>
    <name evidence="8" type="ORF">Q3M24_00120</name>
</gene>
<dbReference type="GO" id="GO:0008106">
    <property type="term" value="F:alcohol dehydrogenase (NADP+) activity"/>
    <property type="evidence" value="ECO:0007669"/>
    <property type="project" value="InterPro"/>
</dbReference>
<feature type="active site" description="Proton donor" evidence="4">
    <location>
        <position position="48"/>
    </location>
</feature>